<evidence type="ECO:0000259" key="1">
    <source>
        <dbReference type="PROSITE" id="PS50181"/>
    </source>
</evidence>
<reference evidence="2 3" key="1">
    <citation type="submission" date="2021-02" db="EMBL/GenBank/DDBJ databases">
        <title>Variation within the Batrachochytrium salamandrivorans European outbreak.</title>
        <authorList>
            <person name="Kelly M."/>
            <person name="Pasmans F."/>
            <person name="Shea T.P."/>
            <person name="Munoz J.F."/>
            <person name="Carranza S."/>
            <person name="Cuomo C.A."/>
            <person name="Martel A."/>
        </authorList>
    </citation>
    <scope>NUCLEOTIDE SEQUENCE [LARGE SCALE GENOMIC DNA]</scope>
    <source>
        <strain evidence="2 3">AMFP18/2</strain>
    </source>
</reference>
<protein>
    <recommendedName>
        <fullName evidence="1">F-box domain-containing protein</fullName>
    </recommendedName>
</protein>
<evidence type="ECO:0000313" key="3">
    <source>
        <dbReference type="Proteomes" id="UP001648503"/>
    </source>
</evidence>
<dbReference type="Proteomes" id="UP001648503">
    <property type="component" value="Unassembled WGS sequence"/>
</dbReference>
<dbReference type="SUPFAM" id="SSF52047">
    <property type="entry name" value="RNI-like"/>
    <property type="match status" value="1"/>
</dbReference>
<dbReference type="EMBL" id="JAFCIX010000032">
    <property type="protein sequence ID" value="KAH6600515.1"/>
    <property type="molecule type" value="Genomic_DNA"/>
</dbReference>
<comment type="caution">
    <text evidence="2">The sequence shown here is derived from an EMBL/GenBank/DDBJ whole genome shotgun (WGS) entry which is preliminary data.</text>
</comment>
<dbReference type="InterPro" id="IPR036047">
    <property type="entry name" value="F-box-like_dom_sf"/>
</dbReference>
<evidence type="ECO:0000313" key="2">
    <source>
        <dbReference type="EMBL" id="KAH6600515.1"/>
    </source>
</evidence>
<dbReference type="InterPro" id="IPR001810">
    <property type="entry name" value="F-box_dom"/>
</dbReference>
<dbReference type="Gene3D" id="3.80.10.10">
    <property type="entry name" value="Ribonuclease Inhibitor"/>
    <property type="match status" value="1"/>
</dbReference>
<feature type="domain" description="F-box" evidence="1">
    <location>
        <begin position="23"/>
        <end position="68"/>
    </location>
</feature>
<keyword evidence="3" id="KW-1185">Reference proteome</keyword>
<organism evidence="2 3">
    <name type="scientific">Batrachochytrium salamandrivorans</name>
    <dbReference type="NCBI Taxonomy" id="1357716"/>
    <lineage>
        <taxon>Eukaryota</taxon>
        <taxon>Fungi</taxon>
        <taxon>Fungi incertae sedis</taxon>
        <taxon>Chytridiomycota</taxon>
        <taxon>Chytridiomycota incertae sedis</taxon>
        <taxon>Chytridiomycetes</taxon>
        <taxon>Rhizophydiales</taxon>
        <taxon>Rhizophydiales incertae sedis</taxon>
        <taxon>Batrachochytrium</taxon>
    </lineage>
</organism>
<proteinExistence type="predicted"/>
<dbReference type="SUPFAM" id="SSF81383">
    <property type="entry name" value="F-box domain"/>
    <property type="match status" value="1"/>
</dbReference>
<sequence length="729" mass="79385">METGTTNVFAPTLTVLIPKAISAQRTFVFPPELLEIVLDYTDQPSLVALALVSLQWNEAATRRLYRRIPYVSGMRLARLVSCLTTAWEARVPWVIDSYPPLLQPQQRTTHIDFSGTIGPLALSRLAFPGCYIRHLDCTQPSSLHPSYNMLDCTHYRCFMHGSVDAPDNALLLQLMTLLSYQSGCGTTATLSTAGDTGKVTWNASSNMDICPRSIVSLRIGHGFLRDFVVRQMLTVCSASLQRLYIKGMDAFICDALQRMSALTEIRVILDDSNLDVQQSNADATTTTTTTTTATTSDSTTVTTTLSTIATATTTNVNNAQIDHPTSVPLLPIVFATLTGIAVMPPSLHTLVIRTPTHSQQIPRVTLHLATTTLTHLELANIHVHSEQLFELIRACSKTLVHVRLEAITGSGALLSAGAHTDSSIIDAAYQVGTSLDVPLRLYSCNLLNLLSSITGLQSLVLKCPAALGSLDPPIESLSPLSYTVASLDIECISISSHVLEHWISNCCGALLTHLRIADCRSSRLSTAQEHYMHVVDSTNSPSIDTNTDSLAHLASKCTQLTSLVLQGQFIHDIAVDTFVQSNPLLTRLSLVDLPHITDTLLESWMGRLRPSTATLFLPSHTLSVLSRLSHIDLMRCPALTYPRISHFITQLHSFYKVLTSAVIVTLNRGPLLSSSSLLLSSESAVNDIGSTENLQQSESDRYLGEMGLISETESCSVHINWSTVSVLTA</sequence>
<gene>
    <name evidence="2" type="ORF">BASA50_002260</name>
</gene>
<dbReference type="Pfam" id="PF12937">
    <property type="entry name" value="F-box-like"/>
    <property type="match status" value="1"/>
</dbReference>
<accession>A0ABQ8FLW5</accession>
<dbReference type="PROSITE" id="PS50181">
    <property type="entry name" value="FBOX"/>
    <property type="match status" value="1"/>
</dbReference>
<name>A0ABQ8FLW5_9FUNG</name>
<dbReference type="InterPro" id="IPR032675">
    <property type="entry name" value="LRR_dom_sf"/>
</dbReference>